<feature type="non-terminal residue" evidence="1">
    <location>
        <position position="1"/>
    </location>
</feature>
<gene>
    <name evidence="1" type="ORF">KIPB_009818</name>
</gene>
<dbReference type="PANTHER" id="PTHR20921:SF0">
    <property type="entry name" value="TRANSMEMBRANE PROTEIN 222"/>
    <property type="match status" value="1"/>
</dbReference>
<keyword evidence="2" id="KW-1185">Reference proteome</keyword>
<organism evidence="1 2">
    <name type="scientific">Kipferlia bialata</name>
    <dbReference type="NCBI Taxonomy" id="797122"/>
    <lineage>
        <taxon>Eukaryota</taxon>
        <taxon>Metamonada</taxon>
        <taxon>Carpediemonas-like organisms</taxon>
        <taxon>Kipferlia</taxon>
    </lineage>
</organism>
<dbReference type="Gene3D" id="3.90.1720.30">
    <property type="entry name" value="PPPDE domains"/>
    <property type="match status" value="1"/>
</dbReference>
<protein>
    <recommendedName>
        <fullName evidence="3">PPPDE domain-containing protein</fullName>
    </recommendedName>
</protein>
<sequence length="143" mass="15769">CPLPGLSLLTVGVVGHYGITDSNGVIYDFAGHFYIHMSEHVLAFGAPSRTVPLSTILTESQLAKADSAISTTCREYMRHKYSFVCDNCHHFVAHILNQLGYRDNKSGAMSLAAYARFHMTRVPRAVRRGAAEASRIENATINR</sequence>
<dbReference type="Proteomes" id="UP000265618">
    <property type="component" value="Unassembled WGS sequence"/>
</dbReference>
<dbReference type="OrthoDB" id="267284at2759"/>
<accession>A0A9K3D2V7</accession>
<evidence type="ECO:0000313" key="2">
    <source>
        <dbReference type="Proteomes" id="UP000265618"/>
    </source>
</evidence>
<dbReference type="AlphaFoldDB" id="A0A9K3D2V7"/>
<dbReference type="InterPro" id="IPR008496">
    <property type="entry name" value="TMEM222/RTE1"/>
</dbReference>
<reference evidence="1 2" key="1">
    <citation type="journal article" date="2018" name="PLoS ONE">
        <title>The draft genome of Kipferlia bialata reveals reductive genome evolution in fornicate parasites.</title>
        <authorList>
            <person name="Tanifuji G."/>
            <person name="Takabayashi S."/>
            <person name="Kume K."/>
            <person name="Takagi M."/>
            <person name="Nakayama T."/>
            <person name="Kamikawa R."/>
            <person name="Inagaki Y."/>
            <person name="Hashimoto T."/>
        </authorList>
    </citation>
    <scope>NUCLEOTIDE SEQUENCE [LARGE SCALE GENOMIC DNA]</scope>
    <source>
        <strain evidence="1">NY0173</strain>
    </source>
</reference>
<dbReference type="PANTHER" id="PTHR20921">
    <property type="entry name" value="TRANSMEMBRANE PROTEIN 222"/>
    <property type="match status" value="1"/>
</dbReference>
<dbReference type="EMBL" id="BDIP01003448">
    <property type="protein sequence ID" value="GIQ87721.1"/>
    <property type="molecule type" value="Genomic_DNA"/>
</dbReference>
<dbReference type="Pfam" id="PF05608">
    <property type="entry name" value="RTE1"/>
    <property type="match status" value="2"/>
</dbReference>
<proteinExistence type="predicted"/>
<evidence type="ECO:0008006" key="3">
    <source>
        <dbReference type="Google" id="ProtNLM"/>
    </source>
</evidence>
<evidence type="ECO:0000313" key="1">
    <source>
        <dbReference type="EMBL" id="GIQ87721.1"/>
    </source>
</evidence>
<comment type="caution">
    <text evidence="1">The sequence shown here is derived from an EMBL/GenBank/DDBJ whole genome shotgun (WGS) entry which is preliminary data.</text>
</comment>
<dbReference type="InterPro" id="IPR042266">
    <property type="entry name" value="PPPDE_sf"/>
</dbReference>
<name>A0A9K3D2V7_9EUKA</name>